<dbReference type="Proteomes" id="UP000294919">
    <property type="component" value="Unassembled WGS sequence"/>
</dbReference>
<evidence type="ECO:0000256" key="1">
    <source>
        <dbReference type="ARBA" id="ARBA00009437"/>
    </source>
</evidence>
<gene>
    <name evidence="6" type="ORF">EV214_1403</name>
</gene>
<dbReference type="InterPro" id="IPR000847">
    <property type="entry name" value="LysR_HTH_N"/>
</dbReference>
<reference evidence="6 7" key="1">
    <citation type="submission" date="2019-03" db="EMBL/GenBank/DDBJ databases">
        <title>Genomic Encyclopedia of Type Strains, Phase IV (KMG-IV): sequencing the most valuable type-strain genomes for metagenomic binning, comparative biology and taxonomic classification.</title>
        <authorList>
            <person name="Goeker M."/>
        </authorList>
    </citation>
    <scope>NUCLEOTIDE SEQUENCE [LARGE SCALE GENOMIC DNA]</scope>
    <source>
        <strain evidence="6 7">DSM 102940</strain>
    </source>
</reference>
<dbReference type="PANTHER" id="PTHR30126:SF100">
    <property type="entry name" value="LYSR-FAMILY TRANSCRIPTIONAL REGULATOR"/>
    <property type="match status" value="1"/>
</dbReference>
<keyword evidence="3" id="KW-0238">DNA-binding</keyword>
<dbReference type="Gene3D" id="1.10.10.10">
    <property type="entry name" value="Winged helix-like DNA-binding domain superfamily/Winged helix DNA-binding domain"/>
    <property type="match status" value="1"/>
</dbReference>
<sequence>MEIKQLKTFSAIAKTGSFSNASDILGYAQPTVTTHIKLLEDELKVKLFERLGHRIKLTEEGKHLLYYAENILKFSSEALSSFSEKNTETGKITIGANESFSVVRLPLILKNFIHRYPNADVNLKFGSVKEIHESLQNNDVDIAFFLTREVCYSDLIVETLIKEEIVAIAPPSHPLTSKETVNIFDFENEELIITQEDCTYRAMIQELINETNVHPKSIIGINNIHAIKQLVMSGLGVALLPRISVEYEISQNLLVEVPWKEAYLPVSTQIAYHKDKWLSPTILSFLEEARKLT</sequence>
<dbReference type="Pfam" id="PF00126">
    <property type="entry name" value="HTH_1"/>
    <property type="match status" value="1"/>
</dbReference>
<dbReference type="SUPFAM" id="SSF46785">
    <property type="entry name" value="Winged helix' DNA-binding domain"/>
    <property type="match status" value="1"/>
</dbReference>
<dbReference type="CDD" id="cd05466">
    <property type="entry name" value="PBP2_LTTR_substrate"/>
    <property type="match status" value="1"/>
</dbReference>
<accession>A0A4R2KEM8</accession>
<comment type="similarity">
    <text evidence="1">Belongs to the LysR transcriptional regulatory family.</text>
</comment>
<evidence type="ECO:0000313" key="6">
    <source>
        <dbReference type="EMBL" id="TCO68759.1"/>
    </source>
</evidence>
<name>A0A4R2KEM8_9FIRM</name>
<evidence type="ECO:0000313" key="7">
    <source>
        <dbReference type="Proteomes" id="UP000294919"/>
    </source>
</evidence>
<dbReference type="PRINTS" id="PR00039">
    <property type="entry name" value="HTHLYSR"/>
</dbReference>
<dbReference type="PROSITE" id="PS50931">
    <property type="entry name" value="HTH_LYSR"/>
    <property type="match status" value="1"/>
</dbReference>
<dbReference type="InterPro" id="IPR036390">
    <property type="entry name" value="WH_DNA-bd_sf"/>
</dbReference>
<comment type="caution">
    <text evidence="6">The sequence shown here is derived from an EMBL/GenBank/DDBJ whole genome shotgun (WGS) entry which is preliminary data.</text>
</comment>
<evidence type="ECO:0000256" key="4">
    <source>
        <dbReference type="ARBA" id="ARBA00023163"/>
    </source>
</evidence>
<dbReference type="InterPro" id="IPR005119">
    <property type="entry name" value="LysR_subst-bd"/>
</dbReference>
<evidence type="ECO:0000256" key="3">
    <source>
        <dbReference type="ARBA" id="ARBA00023125"/>
    </source>
</evidence>
<evidence type="ECO:0000256" key="2">
    <source>
        <dbReference type="ARBA" id="ARBA00023015"/>
    </source>
</evidence>
<dbReference type="GO" id="GO:0003700">
    <property type="term" value="F:DNA-binding transcription factor activity"/>
    <property type="evidence" value="ECO:0007669"/>
    <property type="project" value="InterPro"/>
</dbReference>
<dbReference type="PANTHER" id="PTHR30126">
    <property type="entry name" value="HTH-TYPE TRANSCRIPTIONAL REGULATOR"/>
    <property type="match status" value="1"/>
</dbReference>
<dbReference type="GO" id="GO:0000976">
    <property type="term" value="F:transcription cis-regulatory region binding"/>
    <property type="evidence" value="ECO:0007669"/>
    <property type="project" value="TreeGrafter"/>
</dbReference>
<dbReference type="Pfam" id="PF03466">
    <property type="entry name" value="LysR_substrate"/>
    <property type="match status" value="1"/>
</dbReference>
<proteinExistence type="inferred from homology"/>
<dbReference type="Gene3D" id="3.40.190.290">
    <property type="match status" value="1"/>
</dbReference>
<dbReference type="EMBL" id="SLWV01000040">
    <property type="protein sequence ID" value="TCO68759.1"/>
    <property type="molecule type" value="Genomic_DNA"/>
</dbReference>
<feature type="domain" description="HTH lysR-type" evidence="5">
    <location>
        <begin position="1"/>
        <end position="58"/>
    </location>
</feature>
<dbReference type="OrthoDB" id="119203at2"/>
<protein>
    <submittedName>
        <fullName evidence="6">LysR family transcriptional regulator</fullName>
    </submittedName>
</protein>
<dbReference type="RefSeq" id="WP_132248046.1">
    <property type="nucleotide sequence ID" value="NZ_SLWV01000040.1"/>
</dbReference>
<keyword evidence="4" id="KW-0804">Transcription</keyword>
<organism evidence="6 7">
    <name type="scientific">Marinisporobacter balticus</name>
    <dbReference type="NCBI Taxonomy" id="2018667"/>
    <lineage>
        <taxon>Bacteria</taxon>
        <taxon>Bacillati</taxon>
        <taxon>Bacillota</taxon>
        <taxon>Clostridia</taxon>
        <taxon>Peptostreptococcales</taxon>
        <taxon>Thermotaleaceae</taxon>
        <taxon>Marinisporobacter</taxon>
    </lineage>
</organism>
<keyword evidence="7" id="KW-1185">Reference proteome</keyword>
<evidence type="ECO:0000259" key="5">
    <source>
        <dbReference type="PROSITE" id="PS50931"/>
    </source>
</evidence>
<keyword evidence="2" id="KW-0805">Transcription regulation</keyword>
<dbReference type="AlphaFoldDB" id="A0A4R2KEM8"/>
<dbReference type="InterPro" id="IPR036388">
    <property type="entry name" value="WH-like_DNA-bd_sf"/>
</dbReference>
<dbReference type="SUPFAM" id="SSF53850">
    <property type="entry name" value="Periplasmic binding protein-like II"/>
    <property type="match status" value="1"/>
</dbReference>
<dbReference type="FunFam" id="1.10.10.10:FF:000001">
    <property type="entry name" value="LysR family transcriptional regulator"/>
    <property type="match status" value="1"/>
</dbReference>